<dbReference type="eggNOG" id="COG4309">
    <property type="taxonomic scope" value="Bacteria"/>
</dbReference>
<dbReference type="InterPro" id="IPR015077">
    <property type="entry name" value="DUF1858"/>
</dbReference>
<name>S0EW70_CHTCT</name>
<proteinExistence type="predicted"/>
<dbReference type="Pfam" id="PF08984">
    <property type="entry name" value="DUF1858"/>
    <property type="match status" value="1"/>
</dbReference>
<evidence type="ECO:0000259" key="1">
    <source>
        <dbReference type="Pfam" id="PF08984"/>
    </source>
</evidence>
<dbReference type="AlphaFoldDB" id="S0EW70"/>
<dbReference type="HOGENOM" id="CLU_1507616_0_0_0"/>
<dbReference type="EMBL" id="HF951689">
    <property type="protein sequence ID" value="CCW36118.1"/>
    <property type="molecule type" value="Genomic_DNA"/>
</dbReference>
<organism evidence="2 3">
    <name type="scientific">Chthonomonas calidirosea (strain DSM 23976 / ICMP 18418 / T49)</name>
    <dbReference type="NCBI Taxonomy" id="1303518"/>
    <lineage>
        <taxon>Bacteria</taxon>
        <taxon>Bacillati</taxon>
        <taxon>Armatimonadota</taxon>
        <taxon>Chthonomonadia</taxon>
        <taxon>Chthonomonadales</taxon>
        <taxon>Chthonomonadaceae</taxon>
        <taxon>Chthonomonas</taxon>
    </lineage>
</organism>
<evidence type="ECO:0000313" key="3">
    <source>
        <dbReference type="Proteomes" id="UP000014227"/>
    </source>
</evidence>
<dbReference type="PATRIC" id="fig|1303518.3.peg.2403"/>
<accession>S0EW70</accession>
<dbReference type="Proteomes" id="UP000014227">
    <property type="component" value="Chromosome I"/>
</dbReference>
<gene>
    <name evidence="2" type="ORF">CCALI_02312</name>
</gene>
<sequence length="191" mass="22178">MRVPPDMKIKKVLELYEGMLDVVVELSPEFKRLRNPVLRKAMTNRITVEQAARIAGVPLARMLYTLNVAAGEDPQWIIEELKTLPYAAHEVQPVNPSHKPQELAELADSDPRIQFLDLMPFDERQEDPLPTILKQLVALKDKQQILLIRHPFDPIPLRDLALKFGFSSWAEERAPHEWFTYFYRPAQSKEK</sequence>
<dbReference type="OrthoDB" id="30295at2"/>
<dbReference type="SUPFAM" id="SSF140683">
    <property type="entry name" value="SP0561-like"/>
    <property type="match status" value="1"/>
</dbReference>
<dbReference type="InterPro" id="IPR038062">
    <property type="entry name" value="ScdA-like_N_sf"/>
</dbReference>
<reference evidence="3" key="1">
    <citation type="submission" date="2013-03" db="EMBL/GenBank/DDBJ databases">
        <title>Genome sequence of Chthonomonas calidirosea, the first sequenced genome from the Armatimonadetes phylum (formally candidate division OP10).</title>
        <authorList>
            <person name="Lee K.C.Y."/>
            <person name="Morgan X.C."/>
            <person name="Dunfield P.F."/>
            <person name="Tamas I."/>
            <person name="Houghton K.M."/>
            <person name="Vyssotski M."/>
            <person name="Ryan J.L.J."/>
            <person name="Lagutin K."/>
            <person name="McDonald I.R."/>
            <person name="Stott M.B."/>
        </authorList>
    </citation>
    <scope>NUCLEOTIDE SEQUENCE [LARGE SCALE GENOMIC DNA]</scope>
    <source>
        <strain evidence="3">DSM 23976 / ICMP 18418 / T49</strain>
    </source>
</reference>
<dbReference type="RefSeq" id="WP_016483637.1">
    <property type="nucleotide sequence ID" value="NC_021487.1"/>
</dbReference>
<dbReference type="STRING" id="454171.CP488_01783"/>
<dbReference type="KEGG" id="ccz:CCALI_02312"/>
<evidence type="ECO:0000313" key="2">
    <source>
        <dbReference type="EMBL" id="CCW36118.1"/>
    </source>
</evidence>
<protein>
    <recommendedName>
        <fullName evidence="1">DUF1858 domain-containing protein</fullName>
    </recommendedName>
</protein>
<feature type="domain" description="DUF1858" evidence="1">
    <location>
        <begin position="5"/>
        <end position="62"/>
    </location>
</feature>
<dbReference type="Gene3D" id="1.10.3910.10">
    <property type="entry name" value="SP0561-like"/>
    <property type="match status" value="1"/>
</dbReference>
<keyword evidence="3" id="KW-1185">Reference proteome</keyword>
<dbReference type="InParanoid" id="S0EW70"/>